<evidence type="ECO:0000256" key="1">
    <source>
        <dbReference type="SAM" id="Phobius"/>
    </source>
</evidence>
<reference evidence="2 3" key="1">
    <citation type="journal article" date="2019" name="Nat. Ecol. Evol.">
        <title>Megaphylogeny resolves global patterns of mushroom evolution.</title>
        <authorList>
            <person name="Varga T."/>
            <person name="Krizsan K."/>
            <person name="Foldi C."/>
            <person name="Dima B."/>
            <person name="Sanchez-Garcia M."/>
            <person name="Sanchez-Ramirez S."/>
            <person name="Szollosi G.J."/>
            <person name="Szarkandi J.G."/>
            <person name="Papp V."/>
            <person name="Albert L."/>
            <person name="Andreopoulos W."/>
            <person name="Angelini C."/>
            <person name="Antonin V."/>
            <person name="Barry K.W."/>
            <person name="Bougher N.L."/>
            <person name="Buchanan P."/>
            <person name="Buyck B."/>
            <person name="Bense V."/>
            <person name="Catcheside P."/>
            <person name="Chovatia M."/>
            <person name="Cooper J."/>
            <person name="Damon W."/>
            <person name="Desjardin D."/>
            <person name="Finy P."/>
            <person name="Geml J."/>
            <person name="Haridas S."/>
            <person name="Hughes K."/>
            <person name="Justo A."/>
            <person name="Karasinski D."/>
            <person name="Kautmanova I."/>
            <person name="Kiss B."/>
            <person name="Kocsube S."/>
            <person name="Kotiranta H."/>
            <person name="LaButti K.M."/>
            <person name="Lechner B.E."/>
            <person name="Liimatainen K."/>
            <person name="Lipzen A."/>
            <person name="Lukacs Z."/>
            <person name="Mihaltcheva S."/>
            <person name="Morgado L.N."/>
            <person name="Niskanen T."/>
            <person name="Noordeloos M.E."/>
            <person name="Ohm R.A."/>
            <person name="Ortiz-Santana B."/>
            <person name="Ovrebo C."/>
            <person name="Racz N."/>
            <person name="Riley R."/>
            <person name="Savchenko A."/>
            <person name="Shiryaev A."/>
            <person name="Soop K."/>
            <person name="Spirin V."/>
            <person name="Szebenyi C."/>
            <person name="Tomsovsky M."/>
            <person name="Tulloss R.E."/>
            <person name="Uehling J."/>
            <person name="Grigoriev I.V."/>
            <person name="Vagvolgyi C."/>
            <person name="Papp T."/>
            <person name="Martin F.M."/>
            <person name="Miettinen O."/>
            <person name="Hibbett D.S."/>
            <person name="Nagy L.G."/>
        </authorList>
    </citation>
    <scope>NUCLEOTIDE SEQUENCE [LARGE SCALE GENOMIC DNA]</scope>
    <source>
        <strain evidence="2 3">CBS 309.79</strain>
    </source>
</reference>
<name>A0A5C3QSN1_9AGAR</name>
<organism evidence="2 3">
    <name type="scientific">Pterulicium gracile</name>
    <dbReference type="NCBI Taxonomy" id="1884261"/>
    <lineage>
        <taxon>Eukaryota</taxon>
        <taxon>Fungi</taxon>
        <taxon>Dikarya</taxon>
        <taxon>Basidiomycota</taxon>
        <taxon>Agaricomycotina</taxon>
        <taxon>Agaricomycetes</taxon>
        <taxon>Agaricomycetidae</taxon>
        <taxon>Agaricales</taxon>
        <taxon>Pleurotineae</taxon>
        <taxon>Pterulaceae</taxon>
        <taxon>Pterulicium</taxon>
    </lineage>
</organism>
<sequence length="119" mass="13234">MYTSLAHGHHDAPPSTSSLASLSSLLGYSLATVHYYSLDWDPPMAPRRPPMMEHLFSSLSVSFPHSHVFSDAVCAFTCRSPPTTNFVPSVLLSCLVLLLLHWVYGWLCTHDTVPTYWAV</sequence>
<proteinExistence type="predicted"/>
<keyword evidence="1" id="KW-1133">Transmembrane helix</keyword>
<evidence type="ECO:0000313" key="2">
    <source>
        <dbReference type="EMBL" id="TFL05006.1"/>
    </source>
</evidence>
<keyword evidence="3" id="KW-1185">Reference proteome</keyword>
<accession>A0A5C3QSN1</accession>
<feature type="transmembrane region" description="Helical" evidence="1">
    <location>
        <begin position="86"/>
        <end position="107"/>
    </location>
</feature>
<protein>
    <submittedName>
        <fullName evidence="2">Uncharacterized protein</fullName>
    </submittedName>
</protein>
<dbReference type="AlphaFoldDB" id="A0A5C3QSN1"/>
<evidence type="ECO:0000313" key="3">
    <source>
        <dbReference type="Proteomes" id="UP000305067"/>
    </source>
</evidence>
<dbReference type="Proteomes" id="UP000305067">
    <property type="component" value="Unassembled WGS sequence"/>
</dbReference>
<gene>
    <name evidence="2" type="ORF">BDV98DRAFT_281238</name>
</gene>
<keyword evidence="1" id="KW-0472">Membrane</keyword>
<keyword evidence="1" id="KW-0812">Transmembrane</keyword>
<dbReference type="EMBL" id="ML178817">
    <property type="protein sequence ID" value="TFL05006.1"/>
    <property type="molecule type" value="Genomic_DNA"/>
</dbReference>